<name>A0A4Q4T8A3_9PEZI</name>
<evidence type="ECO:0000256" key="2">
    <source>
        <dbReference type="ARBA" id="ARBA00047899"/>
    </source>
</evidence>
<dbReference type="AlphaFoldDB" id="A0A4Q4T8A3"/>
<feature type="domain" description="Fungal-type protein kinase" evidence="5">
    <location>
        <begin position="230"/>
        <end position="642"/>
    </location>
</feature>
<dbReference type="Proteomes" id="UP000293360">
    <property type="component" value="Unassembled WGS sequence"/>
</dbReference>
<dbReference type="EC" id="2.7.11.1" evidence="1"/>
<feature type="region of interest" description="Disordered" evidence="4">
    <location>
        <begin position="465"/>
        <end position="516"/>
    </location>
</feature>
<feature type="compositionally biased region" description="Polar residues" evidence="4">
    <location>
        <begin position="492"/>
        <end position="514"/>
    </location>
</feature>
<dbReference type="InterPro" id="IPR011009">
    <property type="entry name" value="Kinase-like_dom_sf"/>
</dbReference>
<dbReference type="PROSITE" id="PS00109">
    <property type="entry name" value="PROTEIN_KINASE_TYR"/>
    <property type="match status" value="1"/>
</dbReference>
<comment type="catalytic activity">
    <reaction evidence="2">
        <text>L-threonyl-[protein] + ATP = O-phospho-L-threonyl-[protein] + ADP + H(+)</text>
        <dbReference type="Rhea" id="RHEA:46608"/>
        <dbReference type="Rhea" id="RHEA-COMP:11060"/>
        <dbReference type="Rhea" id="RHEA-COMP:11605"/>
        <dbReference type="ChEBI" id="CHEBI:15378"/>
        <dbReference type="ChEBI" id="CHEBI:30013"/>
        <dbReference type="ChEBI" id="CHEBI:30616"/>
        <dbReference type="ChEBI" id="CHEBI:61977"/>
        <dbReference type="ChEBI" id="CHEBI:456216"/>
        <dbReference type="EC" id="2.7.11.1"/>
    </reaction>
</comment>
<reference evidence="6 7" key="1">
    <citation type="submission" date="2018-06" db="EMBL/GenBank/DDBJ databases">
        <title>Complete Genomes of Monosporascus.</title>
        <authorList>
            <person name="Robinson A.J."/>
            <person name="Natvig D.O."/>
        </authorList>
    </citation>
    <scope>NUCLEOTIDE SEQUENCE [LARGE SCALE GENOMIC DNA]</scope>
    <source>
        <strain evidence="6 7">CBS 110550</strain>
    </source>
</reference>
<dbReference type="EMBL" id="QJNU01000308">
    <property type="protein sequence ID" value="RYP02628.1"/>
    <property type="molecule type" value="Genomic_DNA"/>
</dbReference>
<evidence type="ECO:0000256" key="1">
    <source>
        <dbReference type="ARBA" id="ARBA00012513"/>
    </source>
</evidence>
<organism evidence="6 7">
    <name type="scientific">Monosporascus ibericus</name>
    <dbReference type="NCBI Taxonomy" id="155417"/>
    <lineage>
        <taxon>Eukaryota</taxon>
        <taxon>Fungi</taxon>
        <taxon>Dikarya</taxon>
        <taxon>Ascomycota</taxon>
        <taxon>Pezizomycotina</taxon>
        <taxon>Sordariomycetes</taxon>
        <taxon>Xylariomycetidae</taxon>
        <taxon>Xylariales</taxon>
        <taxon>Xylariales incertae sedis</taxon>
        <taxon>Monosporascus</taxon>
    </lineage>
</organism>
<gene>
    <name evidence="6" type="ORF">DL764_005710</name>
</gene>
<dbReference type="STRING" id="155417.A0A4Q4T8A3"/>
<dbReference type="InterPro" id="IPR040976">
    <property type="entry name" value="Pkinase_fungal"/>
</dbReference>
<comment type="catalytic activity">
    <reaction evidence="3">
        <text>L-seryl-[protein] + ATP = O-phospho-L-seryl-[protein] + ADP + H(+)</text>
        <dbReference type="Rhea" id="RHEA:17989"/>
        <dbReference type="Rhea" id="RHEA-COMP:9863"/>
        <dbReference type="Rhea" id="RHEA-COMP:11604"/>
        <dbReference type="ChEBI" id="CHEBI:15378"/>
        <dbReference type="ChEBI" id="CHEBI:29999"/>
        <dbReference type="ChEBI" id="CHEBI:30616"/>
        <dbReference type="ChEBI" id="CHEBI:83421"/>
        <dbReference type="ChEBI" id="CHEBI:456216"/>
        <dbReference type="EC" id="2.7.11.1"/>
    </reaction>
</comment>
<dbReference type="PANTHER" id="PTHR38248">
    <property type="entry name" value="FUNK1 6"/>
    <property type="match status" value="1"/>
</dbReference>
<evidence type="ECO:0000256" key="3">
    <source>
        <dbReference type="ARBA" id="ARBA00048679"/>
    </source>
</evidence>
<protein>
    <recommendedName>
        <fullName evidence="1">non-specific serine/threonine protein kinase</fullName>
        <ecNumber evidence="1">2.7.11.1</ecNumber>
    </recommendedName>
</protein>
<evidence type="ECO:0000256" key="4">
    <source>
        <dbReference type="SAM" id="MobiDB-lite"/>
    </source>
</evidence>
<dbReference type="OrthoDB" id="5584477at2759"/>
<feature type="region of interest" description="Disordered" evidence="4">
    <location>
        <begin position="204"/>
        <end position="223"/>
    </location>
</feature>
<comment type="caution">
    <text evidence="6">The sequence shown here is derived from an EMBL/GenBank/DDBJ whole genome shotgun (WGS) entry which is preliminary data.</text>
</comment>
<dbReference type="Gene3D" id="1.10.510.10">
    <property type="entry name" value="Transferase(Phosphotransferase) domain 1"/>
    <property type="match status" value="1"/>
</dbReference>
<dbReference type="PANTHER" id="PTHR38248:SF2">
    <property type="entry name" value="FUNK1 11"/>
    <property type="match status" value="1"/>
</dbReference>
<dbReference type="InterPro" id="IPR008266">
    <property type="entry name" value="Tyr_kinase_AS"/>
</dbReference>
<proteinExistence type="predicted"/>
<dbReference type="GO" id="GO:0004674">
    <property type="term" value="F:protein serine/threonine kinase activity"/>
    <property type="evidence" value="ECO:0007669"/>
    <property type="project" value="UniProtKB-EC"/>
</dbReference>
<dbReference type="Pfam" id="PF17667">
    <property type="entry name" value="Pkinase_fungal"/>
    <property type="match status" value="1"/>
</dbReference>
<evidence type="ECO:0000313" key="7">
    <source>
        <dbReference type="Proteomes" id="UP000293360"/>
    </source>
</evidence>
<accession>A0A4Q4T8A3</accession>
<sequence length="739" mass="82929">MTNLSNQSTDLQNLALDLVLALQTLPASRLLRSKTSRKPIFSDLSSLNSAIISDAFDLDRIKPLLRVALADNPDDTIIWNQVYSAVSEATPPPRPIASSLQQTPWLHNTSSFANSSEYRQDVDKVLRSELGPLYVGLPRFRETFFGGVTGLKTASEAVFNKCLEGGNPLFKEGWRGWPNDANQDDVLSWFADLSDKLARLAKDCPSTPKHQRRPLAQPNKPIQGSTAERKMDIGFVTDPEAGKDSHCQWSQILVPGELKSNPSADTASKAWLDLGRYAREVLAAQYTRRFVLGFTICGSLMRIWEFDRLGGIASEQFDINKDGLQFVSTLLGFLWMNEEELGFDPTVITDGGRQYIEIEREGRTERLIIDEKMKRAPCIAGRATTCWKAHPEGHPQTPLVIKDSWQYTEREEEGELLRQTTTKGVINVARYYDHKTVHVRGRVDDIRGNVRGGLNIAEATNYRPGRPVLSPSASTVVSLRKGRSGSAAGVKRSSSQTGATLPQSKRSCSVSPTKVDSLPNRVHRRIVLRDYGTPIYKASSRLALLSALEGCIKGHESLHEAGFLHRDISINNLMINEDKSNPSWPSFLIDLDLAIEEERDGVSGARGKTGTRAFMAIGALLGEQHSFMHDLESFFWVLFWICIHCSGPDESRVMPRFDKWNTVDTEELARLKKGEVSHEGDFIRTAKESFTLYYQPLIPWVNRLRRAVFPNGGRWEREDKALYARMTDILREARNDPEV</sequence>
<evidence type="ECO:0000259" key="5">
    <source>
        <dbReference type="Pfam" id="PF17667"/>
    </source>
</evidence>
<keyword evidence="7" id="KW-1185">Reference proteome</keyword>
<evidence type="ECO:0000313" key="6">
    <source>
        <dbReference type="EMBL" id="RYP02628.1"/>
    </source>
</evidence>
<dbReference type="SUPFAM" id="SSF56112">
    <property type="entry name" value="Protein kinase-like (PK-like)"/>
    <property type="match status" value="1"/>
</dbReference>